<dbReference type="Proteomes" id="UP000722791">
    <property type="component" value="Unassembled WGS sequence"/>
</dbReference>
<dbReference type="OrthoDB" id="551431at2759"/>
<dbReference type="Proteomes" id="UP000747110">
    <property type="component" value="Unassembled WGS sequence"/>
</dbReference>
<dbReference type="EMBL" id="BNCQ01000027">
    <property type="protein sequence ID" value="GIM08184.1"/>
    <property type="molecule type" value="Genomic_DNA"/>
</dbReference>
<feature type="compositionally biased region" description="Polar residues" evidence="1">
    <location>
        <begin position="229"/>
        <end position="245"/>
    </location>
</feature>
<feature type="domain" description="SRR1-like" evidence="2">
    <location>
        <begin position="394"/>
        <end position="523"/>
    </location>
</feature>
<evidence type="ECO:0000313" key="3">
    <source>
        <dbReference type="EMBL" id="GIL79562.1"/>
    </source>
</evidence>
<keyword evidence="6" id="KW-1185">Reference proteome</keyword>
<dbReference type="InterPro" id="IPR012942">
    <property type="entry name" value="SRR1-like"/>
</dbReference>
<protein>
    <recommendedName>
        <fullName evidence="2">SRR1-like domain-containing protein</fullName>
    </recommendedName>
</protein>
<evidence type="ECO:0000313" key="6">
    <source>
        <dbReference type="Proteomes" id="UP000747110"/>
    </source>
</evidence>
<dbReference type="Pfam" id="PF07985">
    <property type="entry name" value="SRR1"/>
    <property type="match status" value="1"/>
</dbReference>
<evidence type="ECO:0000259" key="2">
    <source>
        <dbReference type="Pfam" id="PF07985"/>
    </source>
</evidence>
<sequence>MRILHPTPLLFSTYESRHVSCSFPAASAAPVLPVPTCLAFRHGTPRCRNQPCLTVFGAASNHGTAHASAMSNRTLYGSRSATGQQFLRLLLEAPDIGLPQTPVRAAFDAAGALLTAVAVTDTEAPAPGASSTAAALNPTACLDHVASLVHELAALMASHRDMATLRHVMETCQARANTARAGSCIGGSGGATSLFGARLSSGRSSGVPPSVPTFPTMPFHGTAVASRGSPYQTPPSVRNSANSGSLEMAASTGGPASQADSLCSEPASGDCNWDWQQVRRVVVVGLGSLGSYQAALRSGRQTERESSRAASRLYQLALSLVLASPATLQCRGDQQSRPSVTAPKPASAVTAAEQKSLHSIRAQAAAIPSVATTAPDSCPPVADGGQLPHPVMEQVLYFDPEYLEWDIRLIEKLWHSPVSNGHGPPLQMEALGGADKWREPLRSQGQVDATTEEAPPTQRLVAGAVVTAAATTAPPAALTAYTPTLFYAPCCPREVYDEIVRHNLAAGTLRNVALVGNSLRAQAETSLLLRAFGGGVNSLGGAAGMAALAAAGIGGLPSTVSAGGVGGDRVSSSRVGQGPERNGQREMMAGEEAFVELVACGRVVEVMMPDFAAHGVAIALHLFL</sequence>
<gene>
    <name evidence="3" type="ORF">Vretifemale_8892</name>
    <name evidence="4" type="ORF">Vretimale_12277</name>
</gene>
<evidence type="ECO:0000256" key="1">
    <source>
        <dbReference type="SAM" id="MobiDB-lite"/>
    </source>
</evidence>
<reference evidence="4" key="1">
    <citation type="journal article" date="2021" name="Proc. Natl. Acad. Sci. U.S.A.">
        <title>Three genomes in the algal genus Volvox reveal the fate of a haploid sex-determining region after a transition to homothallism.</title>
        <authorList>
            <person name="Yamamoto K."/>
            <person name="Hamaji T."/>
            <person name="Kawai-Toyooka H."/>
            <person name="Matsuzaki R."/>
            <person name="Takahashi F."/>
            <person name="Nishimura Y."/>
            <person name="Kawachi M."/>
            <person name="Noguchi H."/>
            <person name="Minakuchi Y."/>
            <person name="Umen J.G."/>
            <person name="Toyoda A."/>
            <person name="Nozaki H."/>
        </authorList>
    </citation>
    <scope>NUCLEOTIDE SEQUENCE</scope>
    <source>
        <strain evidence="4">NIES-3785</strain>
        <strain evidence="3">NIES-3786</strain>
    </source>
</reference>
<proteinExistence type="predicted"/>
<feature type="region of interest" description="Disordered" evidence="1">
    <location>
        <begin position="564"/>
        <end position="586"/>
    </location>
</feature>
<name>A0A8J4GJB5_9CHLO</name>
<dbReference type="EMBL" id="BNCP01000016">
    <property type="protein sequence ID" value="GIL79562.1"/>
    <property type="molecule type" value="Genomic_DNA"/>
</dbReference>
<feature type="compositionally biased region" description="Low complexity" evidence="1">
    <location>
        <begin position="568"/>
        <end position="578"/>
    </location>
</feature>
<evidence type="ECO:0000313" key="4">
    <source>
        <dbReference type="EMBL" id="GIM08184.1"/>
    </source>
</evidence>
<evidence type="ECO:0000313" key="5">
    <source>
        <dbReference type="Proteomes" id="UP000722791"/>
    </source>
</evidence>
<organism evidence="4 5">
    <name type="scientific">Volvox reticuliferus</name>
    <dbReference type="NCBI Taxonomy" id="1737510"/>
    <lineage>
        <taxon>Eukaryota</taxon>
        <taxon>Viridiplantae</taxon>
        <taxon>Chlorophyta</taxon>
        <taxon>core chlorophytes</taxon>
        <taxon>Chlorophyceae</taxon>
        <taxon>CS clade</taxon>
        <taxon>Chlamydomonadales</taxon>
        <taxon>Volvocaceae</taxon>
        <taxon>Volvox</taxon>
    </lineage>
</organism>
<accession>A0A8J4GJB5</accession>
<feature type="region of interest" description="Disordered" evidence="1">
    <location>
        <begin position="221"/>
        <end position="263"/>
    </location>
</feature>
<dbReference type="AlphaFoldDB" id="A0A8J4GJB5"/>
<comment type="caution">
    <text evidence="4">The sequence shown here is derived from an EMBL/GenBank/DDBJ whole genome shotgun (WGS) entry which is preliminary data.</text>
</comment>